<keyword evidence="4 6" id="KW-1133">Transmembrane helix</keyword>
<feature type="transmembrane region" description="Helical" evidence="6">
    <location>
        <begin position="127"/>
        <end position="146"/>
    </location>
</feature>
<dbReference type="GO" id="GO:0005886">
    <property type="term" value="C:plasma membrane"/>
    <property type="evidence" value="ECO:0007669"/>
    <property type="project" value="UniProtKB-SubCell"/>
</dbReference>
<reference evidence="7 10" key="3">
    <citation type="journal article" date="2023" name="Front. Microbiol.">
        <title>Phylogeography and host specificity of Pasteurellaceae pathogenic to sea-farmed fish in the north-east Atlantic.</title>
        <authorList>
            <person name="Gulla S."/>
            <person name="Colquhoun D.J."/>
            <person name="Olsen A.B."/>
            <person name="Spilsberg B."/>
            <person name="Lagesen K."/>
            <person name="Aakesson C.P."/>
            <person name="Strom S."/>
            <person name="Manji F."/>
            <person name="Birkbeck T.H."/>
            <person name="Nilsen H.K."/>
        </authorList>
    </citation>
    <scope>NUCLEOTIDE SEQUENCE [LARGE SCALE GENOMIC DNA]</scope>
    <source>
        <strain evidence="7 10">VIO11850</strain>
    </source>
</reference>
<evidence type="ECO:0000256" key="4">
    <source>
        <dbReference type="ARBA" id="ARBA00022989"/>
    </source>
</evidence>
<evidence type="ECO:0000313" key="10">
    <source>
        <dbReference type="Proteomes" id="UP001224812"/>
    </source>
</evidence>
<evidence type="ECO:0000256" key="5">
    <source>
        <dbReference type="ARBA" id="ARBA00023136"/>
    </source>
</evidence>
<accession>A0A1H7WGK0</accession>
<feature type="transmembrane region" description="Helical" evidence="6">
    <location>
        <begin position="364"/>
        <end position="382"/>
    </location>
</feature>
<feature type="transmembrane region" description="Helical" evidence="6">
    <location>
        <begin position="327"/>
        <end position="352"/>
    </location>
</feature>
<dbReference type="InterPro" id="IPR002797">
    <property type="entry name" value="Polysacc_synth"/>
</dbReference>
<keyword evidence="10" id="KW-1185">Reference proteome</keyword>
<dbReference type="Proteomes" id="UP001224812">
    <property type="component" value="Unassembled WGS sequence"/>
</dbReference>
<dbReference type="GeneID" id="83544125"/>
<name>A0A1H7WGK0_9PAST</name>
<evidence type="ECO:0000256" key="1">
    <source>
        <dbReference type="ARBA" id="ARBA00004651"/>
    </source>
</evidence>
<reference evidence="8" key="1">
    <citation type="submission" date="2016-10" db="EMBL/GenBank/DDBJ databases">
        <authorList>
            <person name="de Groot N.N."/>
        </authorList>
    </citation>
    <scope>NUCLEOTIDE SEQUENCE [LARGE SCALE GENOMIC DNA]</scope>
    <source>
        <strain evidence="8">DSM 24204</strain>
    </source>
</reference>
<evidence type="ECO:0000313" key="7">
    <source>
        <dbReference type="EMBL" id="MDP8085166.1"/>
    </source>
</evidence>
<feature type="transmembrane region" description="Helical" evidence="6">
    <location>
        <begin position="264"/>
        <end position="284"/>
    </location>
</feature>
<dbReference type="InterPro" id="IPR050833">
    <property type="entry name" value="Poly_Biosynth_Transport"/>
</dbReference>
<gene>
    <name evidence="7" type="ORF">QJT92_04395</name>
    <name evidence="8" type="ORF">SAMN05444853_10844</name>
</gene>
<keyword evidence="2" id="KW-1003">Cell membrane</keyword>
<proteinExistence type="predicted"/>
<dbReference type="RefSeq" id="WP_090921319.1">
    <property type="nucleotide sequence ID" value="NZ_CP016180.1"/>
</dbReference>
<dbReference type="PANTHER" id="PTHR30250">
    <property type="entry name" value="PST FAMILY PREDICTED COLANIC ACID TRANSPORTER"/>
    <property type="match status" value="1"/>
</dbReference>
<dbReference type="Pfam" id="PF01943">
    <property type="entry name" value="Polysacc_synt"/>
    <property type="match status" value="1"/>
</dbReference>
<sequence>MQRIKSIFANKDYKSLIENLLSLGFLQFANLLLPLLVLPYMIKTVGFDYYGQIVVSASLIKYFHSLTLYSFGITATRDIAIHKHSKSKLNFIFSQVMITKLIFLLVALILITLIALFVPVFSTYKTIIFLSMLVLIGNVLFPDWYFQGIEKMKYITMINVFIKVFFTLFIFLFIKEREDYWIYPLVNSLGYIFAGVLALYVVFVRHRIQLLKLKPIQIKTTITNNFPIFVNEFVPVLYNNTSSLLLGVFVSSASAGIYDALKKIVDLAIMLLNVISKVFFPFLNRKKDFFSKYRKMFFLLVFVIIAFILMFSQQMFAYFRIVNENAFSLLFILLFGIVGSAFYLIYAVNYLIVHRFDNLVMKNTLYVSLLSFVISFPLVYFLELLGAVISITISRVALGTMMYITYLKVKNYE</sequence>
<comment type="subcellular location">
    <subcellularLocation>
        <location evidence="1">Cell membrane</location>
        <topology evidence="1">Multi-pass membrane protein</topology>
    </subcellularLocation>
</comment>
<reference evidence="9" key="2">
    <citation type="submission" date="2016-10" db="EMBL/GenBank/DDBJ databases">
        <authorList>
            <person name="Varghese N."/>
            <person name="Submissions S."/>
        </authorList>
    </citation>
    <scope>NUCLEOTIDE SEQUENCE [LARGE SCALE GENOMIC DNA]</scope>
    <source>
        <strain evidence="9">DSM 24204</strain>
    </source>
</reference>
<feature type="transmembrane region" description="Helical" evidence="6">
    <location>
        <begin position="296"/>
        <end position="321"/>
    </location>
</feature>
<organism evidence="8 9">
    <name type="scientific">Phocoenobacter skyensis</name>
    <dbReference type="NCBI Taxonomy" id="97481"/>
    <lineage>
        <taxon>Bacteria</taxon>
        <taxon>Pseudomonadati</taxon>
        <taxon>Pseudomonadota</taxon>
        <taxon>Gammaproteobacteria</taxon>
        <taxon>Pasteurellales</taxon>
        <taxon>Pasteurellaceae</taxon>
        <taxon>Phocoenobacter</taxon>
    </lineage>
</organism>
<evidence type="ECO:0000256" key="3">
    <source>
        <dbReference type="ARBA" id="ARBA00022692"/>
    </source>
</evidence>
<dbReference type="Proteomes" id="UP000198883">
    <property type="component" value="Unassembled WGS sequence"/>
</dbReference>
<dbReference type="PANTHER" id="PTHR30250:SF11">
    <property type="entry name" value="O-ANTIGEN TRANSPORTER-RELATED"/>
    <property type="match status" value="1"/>
</dbReference>
<evidence type="ECO:0000256" key="6">
    <source>
        <dbReference type="SAM" id="Phobius"/>
    </source>
</evidence>
<feature type="transmembrane region" description="Helical" evidence="6">
    <location>
        <begin position="180"/>
        <end position="204"/>
    </location>
</feature>
<feature type="transmembrane region" description="Helical" evidence="6">
    <location>
        <begin position="20"/>
        <end position="42"/>
    </location>
</feature>
<feature type="transmembrane region" description="Helical" evidence="6">
    <location>
        <begin position="388"/>
        <end position="407"/>
    </location>
</feature>
<evidence type="ECO:0000256" key="2">
    <source>
        <dbReference type="ARBA" id="ARBA00022475"/>
    </source>
</evidence>
<keyword evidence="5 6" id="KW-0472">Membrane</keyword>
<feature type="transmembrane region" description="Helical" evidence="6">
    <location>
        <begin position="101"/>
        <end position="121"/>
    </location>
</feature>
<evidence type="ECO:0000313" key="8">
    <source>
        <dbReference type="EMBL" id="SEM20641.1"/>
    </source>
</evidence>
<evidence type="ECO:0000313" key="9">
    <source>
        <dbReference type="Proteomes" id="UP000198883"/>
    </source>
</evidence>
<dbReference type="EMBL" id="FOBN01000008">
    <property type="protein sequence ID" value="SEM20641.1"/>
    <property type="molecule type" value="Genomic_DNA"/>
</dbReference>
<dbReference type="EMBL" id="JASAVS010000007">
    <property type="protein sequence ID" value="MDP8085166.1"/>
    <property type="molecule type" value="Genomic_DNA"/>
</dbReference>
<feature type="transmembrane region" description="Helical" evidence="6">
    <location>
        <begin position="236"/>
        <end position="258"/>
    </location>
</feature>
<protein>
    <submittedName>
        <fullName evidence="7">Oligosaccharide flippase family protein</fullName>
    </submittedName>
    <submittedName>
        <fullName evidence="8">Polysaccharide transporter, PST family</fullName>
    </submittedName>
</protein>
<dbReference type="STRING" id="97481.SAMN05444853_10844"/>
<keyword evidence="3 6" id="KW-0812">Transmembrane</keyword>
<feature type="transmembrane region" description="Helical" evidence="6">
    <location>
        <begin position="62"/>
        <end position="80"/>
    </location>
</feature>
<feature type="transmembrane region" description="Helical" evidence="6">
    <location>
        <begin position="158"/>
        <end position="174"/>
    </location>
</feature>
<dbReference type="OrthoDB" id="103403at2"/>
<dbReference type="AlphaFoldDB" id="A0A1H7WGK0"/>